<feature type="domain" description="BTB" evidence="1">
    <location>
        <begin position="19"/>
        <end position="88"/>
    </location>
</feature>
<dbReference type="AlphaFoldDB" id="A0A9W4KI44"/>
<sequence length="215" mass="24622">MAQISVRSSEEDIKKIQGPTMTITVGASKEPFHVHEAVICTSSLFFKKAMSGSWKESKEHTLELPEDDPQIFSLYSHWLYFGKIPVIPKEKSQSKEYHDLVEAYVLGDKLLDAKFQNSAIDAIVEKCSEPDAQDGKRWYPGVDAITHAYKRTVKSATIRSLFVDMYVDTATDKWLNREFPKEFLYSVVEGLMKKKKNSETKQIKASEYYVHPSEN</sequence>
<dbReference type="PROSITE" id="PS50097">
    <property type="entry name" value="BTB"/>
    <property type="match status" value="1"/>
</dbReference>
<dbReference type="Pfam" id="PF00651">
    <property type="entry name" value="BTB"/>
    <property type="match status" value="1"/>
</dbReference>
<dbReference type="PANTHER" id="PTHR47843">
    <property type="entry name" value="BTB DOMAIN-CONTAINING PROTEIN-RELATED"/>
    <property type="match status" value="1"/>
</dbReference>
<organism evidence="2 3">
    <name type="scientific">Penicillium egyptiacum</name>
    <dbReference type="NCBI Taxonomy" id="1303716"/>
    <lineage>
        <taxon>Eukaryota</taxon>
        <taxon>Fungi</taxon>
        <taxon>Dikarya</taxon>
        <taxon>Ascomycota</taxon>
        <taxon>Pezizomycotina</taxon>
        <taxon>Eurotiomycetes</taxon>
        <taxon>Eurotiomycetidae</taxon>
        <taxon>Eurotiales</taxon>
        <taxon>Aspergillaceae</taxon>
        <taxon>Penicillium</taxon>
    </lineage>
</organism>
<dbReference type="Gene3D" id="3.30.710.10">
    <property type="entry name" value="Potassium Channel Kv1.1, Chain A"/>
    <property type="match status" value="1"/>
</dbReference>
<dbReference type="SUPFAM" id="SSF54695">
    <property type="entry name" value="POZ domain"/>
    <property type="match status" value="1"/>
</dbReference>
<name>A0A9W4KI44_9EURO</name>
<keyword evidence="3" id="KW-1185">Reference proteome</keyword>
<dbReference type="OrthoDB" id="1022638at2759"/>
<protein>
    <recommendedName>
        <fullName evidence="1">BTB domain-containing protein</fullName>
    </recommendedName>
</protein>
<dbReference type="Proteomes" id="UP001154252">
    <property type="component" value="Unassembled WGS sequence"/>
</dbReference>
<proteinExistence type="predicted"/>
<dbReference type="InterPro" id="IPR011333">
    <property type="entry name" value="SKP1/BTB/POZ_sf"/>
</dbReference>
<dbReference type="InterPro" id="IPR000210">
    <property type="entry name" value="BTB/POZ_dom"/>
</dbReference>
<dbReference type="EMBL" id="CAJVRC010000866">
    <property type="protein sequence ID" value="CAG8899964.1"/>
    <property type="molecule type" value="Genomic_DNA"/>
</dbReference>
<dbReference type="PANTHER" id="PTHR47843:SF2">
    <property type="entry name" value="BTB DOMAIN-CONTAINING PROTEIN"/>
    <property type="match status" value="1"/>
</dbReference>
<evidence type="ECO:0000313" key="3">
    <source>
        <dbReference type="Proteomes" id="UP001154252"/>
    </source>
</evidence>
<accession>A0A9W4KI44</accession>
<dbReference type="CDD" id="cd18186">
    <property type="entry name" value="BTB_POZ_ZBTB_KLHL-like"/>
    <property type="match status" value="1"/>
</dbReference>
<evidence type="ECO:0000313" key="2">
    <source>
        <dbReference type="EMBL" id="CAG8899964.1"/>
    </source>
</evidence>
<gene>
    <name evidence="2" type="ORF">PEGY_LOCUS5989</name>
</gene>
<evidence type="ECO:0000259" key="1">
    <source>
        <dbReference type="PROSITE" id="PS50097"/>
    </source>
</evidence>
<comment type="caution">
    <text evidence="2">The sequence shown here is derived from an EMBL/GenBank/DDBJ whole genome shotgun (WGS) entry which is preliminary data.</text>
</comment>
<reference evidence="2" key="1">
    <citation type="submission" date="2021-07" db="EMBL/GenBank/DDBJ databases">
        <authorList>
            <person name="Branca A.L. A."/>
        </authorList>
    </citation>
    <scope>NUCLEOTIDE SEQUENCE</scope>
</reference>